<feature type="compositionally biased region" description="Low complexity" evidence="1">
    <location>
        <begin position="45"/>
        <end position="55"/>
    </location>
</feature>
<evidence type="ECO:0000313" key="3">
    <source>
        <dbReference type="Proteomes" id="UP001159428"/>
    </source>
</evidence>
<reference evidence="2 3" key="1">
    <citation type="submission" date="2022-05" db="EMBL/GenBank/DDBJ databases">
        <authorList>
            <consortium name="Genoscope - CEA"/>
            <person name="William W."/>
        </authorList>
    </citation>
    <scope>NUCLEOTIDE SEQUENCE [LARGE SCALE GENOMIC DNA]</scope>
</reference>
<dbReference type="Proteomes" id="UP001159428">
    <property type="component" value="Unassembled WGS sequence"/>
</dbReference>
<proteinExistence type="predicted"/>
<accession>A0AAU9XZ78</accession>
<evidence type="ECO:0000313" key="2">
    <source>
        <dbReference type="EMBL" id="CAH3162532.1"/>
    </source>
</evidence>
<organism evidence="2 3">
    <name type="scientific">Pocillopora meandrina</name>
    <dbReference type="NCBI Taxonomy" id="46732"/>
    <lineage>
        <taxon>Eukaryota</taxon>
        <taxon>Metazoa</taxon>
        <taxon>Cnidaria</taxon>
        <taxon>Anthozoa</taxon>
        <taxon>Hexacorallia</taxon>
        <taxon>Scleractinia</taxon>
        <taxon>Astrocoeniina</taxon>
        <taxon>Pocilloporidae</taxon>
        <taxon>Pocillopora</taxon>
    </lineage>
</organism>
<feature type="region of interest" description="Disordered" evidence="1">
    <location>
        <begin position="41"/>
        <end position="65"/>
    </location>
</feature>
<feature type="region of interest" description="Disordered" evidence="1">
    <location>
        <begin position="1"/>
        <end position="20"/>
    </location>
</feature>
<gene>
    <name evidence="2" type="ORF">PMEA_00034284</name>
</gene>
<feature type="compositionally biased region" description="Polar residues" evidence="1">
    <location>
        <begin position="10"/>
        <end position="20"/>
    </location>
</feature>
<dbReference type="AlphaFoldDB" id="A0AAU9XZ78"/>
<evidence type="ECO:0000256" key="1">
    <source>
        <dbReference type="SAM" id="MobiDB-lite"/>
    </source>
</evidence>
<dbReference type="EMBL" id="CALNXJ010000085">
    <property type="protein sequence ID" value="CAH3162532.1"/>
    <property type="molecule type" value="Genomic_DNA"/>
</dbReference>
<comment type="caution">
    <text evidence="2">The sequence shown here is derived from an EMBL/GenBank/DDBJ whole genome shotgun (WGS) entry which is preliminary data.</text>
</comment>
<protein>
    <submittedName>
        <fullName evidence="2">Uncharacterized protein</fullName>
    </submittedName>
</protein>
<name>A0AAU9XZ78_9CNID</name>
<sequence length="148" mass="16196">MNSEKDDKNTTGCKVQMTTENAKPNRYELYGKSETGKVVDANLKTSPSPNSTTNTVGLSVLSRGNPRERGFTLHVKELVVPGKDDGNLNSALTAQRPRSAISAEQSNFCSLFGISLSQPLKYSRNAVNIKEVMGKQRRSSCSDLTKRN</sequence>
<keyword evidence="3" id="KW-1185">Reference proteome</keyword>